<dbReference type="InterPro" id="IPR007848">
    <property type="entry name" value="Small_mtfrase_dom"/>
</dbReference>
<evidence type="ECO:0000256" key="2">
    <source>
        <dbReference type="ARBA" id="ARBA00022603"/>
    </source>
</evidence>
<evidence type="ECO:0000256" key="4">
    <source>
        <dbReference type="ARBA" id="ARBA00022691"/>
    </source>
</evidence>
<dbReference type="CDD" id="cd02440">
    <property type="entry name" value="AdoMet_MTases"/>
    <property type="match status" value="1"/>
</dbReference>
<dbReference type="PROSITE" id="PS00092">
    <property type="entry name" value="N6_MTASE"/>
    <property type="match status" value="1"/>
</dbReference>
<dbReference type="Pfam" id="PF05175">
    <property type="entry name" value="MTS"/>
    <property type="match status" value="1"/>
</dbReference>
<dbReference type="PANTHER" id="PTHR45875">
    <property type="entry name" value="METHYLTRANSFERASE N6AMT1"/>
    <property type="match status" value="1"/>
</dbReference>
<accession>A0A382IZD2</accession>
<dbReference type="GO" id="GO:0003676">
    <property type="term" value="F:nucleic acid binding"/>
    <property type="evidence" value="ECO:0007669"/>
    <property type="project" value="InterPro"/>
</dbReference>
<keyword evidence="4" id="KW-0949">S-adenosyl-L-methionine</keyword>
<reference evidence="6" key="1">
    <citation type="submission" date="2018-05" db="EMBL/GenBank/DDBJ databases">
        <authorList>
            <person name="Lanie J.A."/>
            <person name="Ng W.-L."/>
            <person name="Kazmierczak K.M."/>
            <person name="Andrzejewski T.M."/>
            <person name="Davidsen T.M."/>
            <person name="Wayne K.J."/>
            <person name="Tettelin H."/>
            <person name="Glass J.I."/>
            <person name="Rusch D."/>
            <person name="Podicherti R."/>
            <person name="Tsui H.-C.T."/>
            <person name="Winkler M.E."/>
        </authorList>
    </citation>
    <scope>NUCLEOTIDE SEQUENCE</scope>
</reference>
<dbReference type="Gene3D" id="3.40.50.150">
    <property type="entry name" value="Vaccinia Virus protein VP39"/>
    <property type="match status" value="1"/>
</dbReference>
<dbReference type="InterPro" id="IPR052190">
    <property type="entry name" value="Euk-Arch_PrmC-MTase"/>
</dbReference>
<dbReference type="GO" id="GO:0032259">
    <property type="term" value="P:methylation"/>
    <property type="evidence" value="ECO:0007669"/>
    <property type="project" value="UniProtKB-KW"/>
</dbReference>
<feature type="domain" description="Methyltransferase small" evidence="5">
    <location>
        <begin position="4"/>
        <end position="99"/>
    </location>
</feature>
<protein>
    <recommendedName>
        <fullName evidence="5">Methyltransferase small domain-containing protein</fullName>
    </recommendedName>
</protein>
<evidence type="ECO:0000256" key="1">
    <source>
        <dbReference type="ARBA" id="ARBA00006149"/>
    </source>
</evidence>
<dbReference type="PANTHER" id="PTHR45875:SF1">
    <property type="entry name" value="METHYLTRANSFERASE N6AMT1"/>
    <property type="match status" value="1"/>
</dbReference>
<keyword evidence="2" id="KW-0489">Methyltransferase</keyword>
<dbReference type="InterPro" id="IPR002052">
    <property type="entry name" value="DNA_methylase_N6_adenine_CS"/>
</dbReference>
<evidence type="ECO:0000313" key="6">
    <source>
        <dbReference type="EMBL" id="SVC04695.1"/>
    </source>
</evidence>
<proteinExistence type="inferred from homology"/>
<evidence type="ECO:0000256" key="3">
    <source>
        <dbReference type="ARBA" id="ARBA00022679"/>
    </source>
</evidence>
<dbReference type="AlphaFoldDB" id="A0A382IZD2"/>
<dbReference type="SUPFAM" id="SSF53335">
    <property type="entry name" value="S-adenosyl-L-methionine-dependent methyltransferases"/>
    <property type="match status" value="1"/>
</dbReference>
<dbReference type="EMBL" id="UINC01070499">
    <property type="protein sequence ID" value="SVC04695.1"/>
    <property type="molecule type" value="Genomic_DNA"/>
</dbReference>
<comment type="similarity">
    <text evidence="1">Belongs to the eukaryotic/archaeal PrmC-related family.</text>
</comment>
<gene>
    <name evidence="6" type="ORF">METZ01_LOCUS257549</name>
</gene>
<keyword evidence="3" id="KW-0808">Transferase</keyword>
<organism evidence="6">
    <name type="scientific">marine metagenome</name>
    <dbReference type="NCBI Taxonomy" id="408172"/>
    <lineage>
        <taxon>unclassified sequences</taxon>
        <taxon>metagenomes</taxon>
        <taxon>ecological metagenomes</taxon>
    </lineage>
</organism>
<sequence length="338" mass="38363">RYAHQVIAVDLNPRAVRFARFNAQLNGVTNFEVRHGSLYEVVAGERFDCILANPPFVPSPDESLKFRDGGTSGENILREIIEGSDQHLEPGGRLCIVTDLVDADRYMTKLRSWMDRAACYGLILTTADRDEILFSAPHCHAPFGQSFEDYNCELDRWIANFRGSSLLAVNFGYILIWLRPKGAGCDITKRTIHNPSSPIWEQVQDWIEQRRLWDSEEAGSMVLALHPDLRMLTKERPDGEERSCELHLGDNPFFTTYAVSTAIADELRHIYVTEPTLMDRLSSLDADWVENLHRKGVLRLTTARHPVKARQEAEKKHVNGIEEHATKTTPTCLSSYLG</sequence>
<name>A0A382IZD2_9ZZZZ</name>
<dbReference type="GO" id="GO:0008757">
    <property type="term" value="F:S-adenosylmethionine-dependent methyltransferase activity"/>
    <property type="evidence" value="ECO:0007669"/>
    <property type="project" value="TreeGrafter"/>
</dbReference>
<dbReference type="GO" id="GO:0035657">
    <property type="term" value="C:eRF1 methyltransferase complex"/>
    <property type="evidence" value="ECO:0007669"/>
    <property type="project" value="TreeGrafter"/>
</dbReference>
<dbReference type="GO" id="GO:0008276">
    <property type="term" value="F:protein methyltransferase activity"/>
    <property type="evidence" value="ECO:0007669"/>
    <property type="project" value="TreeGrafter"/>
</dbReference>
<evidence type="ECO:0000259" key="5">
    <source>
        <dbReference type="Pfam" id="PF05175"/>
    </source>
</evidence>
<feature type="non-terminal residue" evidence="6">
    <location>
        <position position="1"/>
    </location>
</feature>
<dbReference type="InterPro" id="IPR029063">
    <property type="entry name" value="SAM-dependent_MTases_sf"/>
</dbReference>